<dbReference type="InterPro" id="IPR015943">
    <property type="entry name" value="WD40/YVTN_repeat-like_dom_sf"/>
</dbReference>
<name>A0AAD7VCX1_QUISA</name>
<protein>
    <submittedName>
        <fullName evidence="3">Splicing factor 3B subunit 3</fullName>
    </submittedName>
</protein>
<dbReference type="InterPro" id="IPR018846">
    <property type="entry name" value="Beta-prop_RSE1/DDB1/CPSF1_1st"/>
</dbReference>
<dbReference type="Gene3D" id="2.130.10.10">
    <property type="entry name" value="YVTN repeat-like/Quinoprotein amine dehydrogenase"/>
    <property type="match status" value="1"/>
</dbReference>
<dbReference type="AlphaFoldDB" id="A0AAD7VCX1"/>
<evidence type="ECO:0000313" key="3">
    <source>
        <dbReference type="EMBL" id="KAJ7971392.1"/>
    </source>
</evidence>
<feature type="compositionally biased region" description="Low complexity" evidence="1">
    <location>
        <begin position="10"/>
        <end position="21"/>
    </location>
</feature>
<reference evidence="3" key="1">
    <citation type="journal article" date="2023" name="Science">
        <title>Elucidation of the pathway for biosynthesis of saponin adjuvants from the soapbark tree.</title>
        <authorList>
            <person name="Reed J."/>
            <person name="Orme A."/>
            <person name="El-Demerdash A."/>
            <person name="Owen C."/>
            <person name="Martin L.B.B."/>
            <person name="Misra R.C."/>
            <person name="Kikuchi S."/>
            <person name="Rejzek M."/>
            <person name="Martin A.C."/>
            <person name="Harkess A."/>
            <person name="Leebens-Mack J."/>
            <person name="Louveau T."/>
            <person name="Stephenson M.J."/>
            <person name="Osbourn A."/>
        </authorList>
    </citation>
    <scope>NUCLEOTIDE SEQUENCE</scope>
    <source>
        <strain evidence="3">S10</strain>
    </source>
</reference>
<dbReference type="InterPro" id="IPR050358">
    <property type="entry name" value="RSE1/DDB1/CFT1"/>
</dbReference>
<evidence type="ECO:0000256" key="1">
    <source>
        <dbReference type="SAM" id="MobiDB-lite"/>
    </source>
</evidence>
<dbReference type="EMBL" id="JARAOO010000004">
    <property type="protein sequence ID" value="KAJ7971392.1"/>
    <property type="molecule type" value="Genomic_DNA"/>
</dbReference>
<organism evidence="3 4">
    <name type="scientific">Quillaja saponaria</name>
    <name type="common">Soap bark tree</name>
    <dbReference type="NCBI Taxonomy" id="32244"/>
    <lineage>
        <taxon>Eukaryota</taxon>
        <taxon>Viridiplantae</taxon>
        <taxon>Streptophyta</taxon>
        <taxon>Embryophyta</taxon>
        <taxon>Tracheophyta</taxon>
        <taxon>Spermatophyta</taxon>
        <taxon>Magnoliopsida</taxon>
        <taxon>eudicotyledons</taxon>
        <taxon>Gunneridae</taxon>
        <taxon>Pentapetalae</taxon>
        <taxon>rosids</taxon>
        <taxon>fabids</taxon>
        <taxon>Fabales</taxon>
        <taxon>Quillajaceae</taxon>
        <taxon>Quillaja</taxon>
    </lineage>
</organism>
<sequence length="187" mass="20350">MAVPEEECSSAKSRSSSSSSSTNAHYLAKCVLKGSVVLQVLYGHIRSPSFLDVVFGKETSIELVIIGEDGIAQSVCEQAVFGTIKDLAILPWNEKFRQRDSQMLGKDLLVVVSDSGKLSILTFCNEMHRFFPVTHLQLSDPGNSRHQLGRMLAVDSSGCFVAVSAYEDRLALFSVSTSEGSDIIDEV</sequence>
<dbReference type="KEGG" id="qsa:O6P43_009432"/>
<keyword evidence="4" id="KW-1185">Reference proteome</keyword>
<proteinExistence type="predicted"/>
<dbReference type="Pfam" id="PF10433">
    <property type="entry name" value="Beta-prop_RSE1_1st"/>
    <property type="match status" value="1"/>
</dbReference>
<comment type="caution">
    <text evidence="3">The sequence shown here is derived from an EMBL/GenBank/DDBJ whole genome shotgun (WGS) entry which is preliminary data.</text>
</comment>
<feature type="domain" description="RSE1/DDB1/CPSF1 first beta-propeller" evidence="2">
    <location>
        <begin position="37"/>
        <end position="177"/>
    </location>
</feature>
<evidence type="ECO:0000259" key="2">
    <source>
        <dbReference type="Pfam" id="PF10433"/>
    </source>
</evidence>
<dbReference type="Proteomes" id="UP001163823">
    <property type="component" value="Chromosome 4"/>
</dbReference>
<gene>
    <name evidence="3" type="ORF">O6P43_009432</name>
</gene>
<evidence type="ECO:0000313" key="4">
    <source>
        <dbReference type="Proteomes" id="UP001163823"/>
    </source>
</evidence>
<feature type="region of interest" description="Disordered" evidence="1">
    <location>
        <begin position="1"/>
        <end position="21"/>
    </location>
</feature>
<accession>A0AAD7VCX1</accession>
<dbReference type="PANTHER" id="PTHR10644">
    <property type="entry name" value="DNA REPAIR/RNA PROCESSING CPSF FAMILY"/>
    <property type="match status" value="1"/>
</dbReference>